<dbReference type="RefSeq" id="WP_313543611.1">
    <property type="nucleotide sequence ID" value="NZ_CP134880.1"/>
</dbReference>
<accession>A0AA96JG41</accession>
<organism evidence="2">
    <name type="scientific">Demequina capsici</name>
    <dbReference type="NCBI Taxonomy" id="3075620"/>
    <lineage>
        <taxon>Bacteria</taxon>
        <taxon>Bacillati</taxon>
        <taxon>Actinomycetota</taxon>
        <taxon>Actinomycetes</taxon>
        <taxon>Micrococcales</taxon>
        <taxon>Demequinaceae</taxon>
        <taxon>Demequina</taxon>
    </lineage>
</organism>
<reference evidence="2" key="1">
    <citation type="submission" date="2023-09" db="EMBL/GenBank/DDBJ databases">
        <title>Demequina sp. a novel bacteria isolated from Capsicum annuum.</title>
        <authorList>
            <person name="Humaira Z."/>
            <person name="Lee J."/>
            <person name="Cho D."/>
        </authorList>
    </citation>
    <scope>NUCLEOTIDE SEQUENCE</scope>
    <source>
        <strain evidence="2">PMTSA13</strain>
    </source>
</reference>
<protein>
    <recommendedName>
        <fullName evidence="3">HNH endonuclease</fullName>
    </recommendedName>
</protein>
<evidence type="ECO:0000256" key="1">
    <source>
        <dbReference type="SAM" id="MobiDB-lite"/>
    </source>
</evidence>
<name>A0AA96JG41_9MICO</name>
<dbReference type="KEGG" id="dcp:RN607_00635"/>
<feature type="region of interest" description="Disordered" evidence="1">
    <location>
        <begin position="241"/>
        <end position="385"/>
    </location>
</feature>
<feature type="compositionally biased region" description="Basic residues" evidence="1">
    <location>
        <begin position="368"/>
        <end position="379"/>
    </location>
</feature>
<dbReference type="Proteomes" id="UP001303408">
    <property type="component" value="Chromosome"/>
</dbReference>
<feature type="compositionally biased region" description="Basic and acidic residues" evidence="1">
    <location>
        <begin position="253"/>
        <end position="267"/>
    </location>
</feature>
<proteinExistence type="predicted"/>
<evidence type="ECO:0000313" key="2">
    <source>
        <dbReference type="EMBL" id="WNM27539.1"/>
    </source>
</evidence>
<gene>
    <name evidence="2" type="ORF">RN607_00635</name>
</gene>
<dbReference type="AlphaFoldDB" id="A0AA96JG41"/>
<evidence type="ECO:0008006" key="3">
    <source>
        <dbReference type="Google" id="ProtNLM"/>
    </source>
</evidence>
<dbReference type="EMBL" id="CP134880">
    <property type="protein sequence ID" value="WNM27539.1"/>
    <property type="molecule type" value="Genomic_DNA"/>
</dbReference>
<sequence>MAVNHTYDELAGHRTVVAPMVETRAFWRSTLLGAYIELVSVMMRSAVAACEGGASNDDVEGIVTFGDIVTIEPWGTAELIQGLLDYNYMVDAGPGVYRLQRYEKLVHWKRPQQVAWEKLCRKETADPKLKAQVRYRDGDQCRVCHAVVKWGAKAGDDLRGTLDHKYPGVPADGNPDMLAVTCTRCNGIRSNRADANDIAPWQDAPEKPFYTENTAKYLRVNHGYAGVRKTGRAHLLPHIEISARPVAQPTDPAPRDPAYDRTPRTAEDTSAAPQGPSPARPATQADTAPATPARPATAADTAHPRDPAASGTPRTANRPQTDVKPVQNRETTSLPPDPIPRTNQPDEPTPPTGKGRGGTGRSGESRPARRRGRRGRNKHVREDQP</sequence>
<feature type="compositionally biased region" description="Low complexity" evidence="1">
    <location>
        <begin position="280"/>
        <end position="301"/>
    </location>
</feature>